<dbReference type="RefSeq" id="WP_171835828.1">
    <property type="nucleotide sequence ID" value="NZ_CP053708.1"/>
</dbReference>
<gene>
    <name evidence="2" type="ORF">HN018_19250</name>
</gene>
<keyword evidence="3" id="KW-1185">Reference proteome</keyword>
<dbReference type="Proteomes" id="UP000500767">
    <property type="component" value="Chromosome"/>
</dbReference>
<reference evidence="2 3" key="1">
    <citation type="journal article" date="2014" name="World J. Microbiol. Biotechnol.">
        <title>Biodiversity and physiological characteristics of Antarctic and Arctic lichens-associated bacteria.</title>
        <authorList>
            <person name="Lee Y.M."/>
            <person name="Kim E.H."/>
            <person name="Lee H.K."/>
            <person name="Hong S.G."/>
        </authorList>
    </citation>
    <scope>NUCLEOTIDE SEQUENCE [LARGE SCALE GENOMIC DNA]</scope>
    <source>
        <strain evidence="2 3">PAMC 26569</strain>
    </source>
</reference>
<feature type="compositionally biased region" description="Low complexity" evidence="1">
    <location>
        <begin position="346"/>
        <end position="355"/>
    </location>
</feature>
<dbReference type="AlphaFoldDB" id="A0A6M8HTP3"/>
<name>A0A6M8HTP3_9PROT</name>
<proteinExistence type="predicted"/>
<evidence type="ECO:0000313" key="2">
    <source>
        <dbReference type="EMBL" id="QKE91883.1"/>
    </source>
</evidence>
<feature type="region of interest" description="Disordered" evidence="1">
    <location>
        <begin position="217"/>
        <end position="255"/>
    </location>
</feature>
<dbReference type="EMBL" id="CP053708">
    <property type="protein sequence ID" value="QKE91883.1"/>
    <property type="molecule type" value="Genomic_DNA"/>
</dbReference>
<feature type="compositionally biased region" description="Low complexity" evidence="1">
    <location>
        <begin position="301"/>
        <end position="319"/>
    </location>
</feature>
<sequence>MSGSLWSPQQSTVALQAGQGVVPPGNPLAIASQVQDFQRNQLAIQSAKQTLASQNALGRIAQSAINADGSFNSQAFATGVKNDPDAAYGATEAIKQGQGLAGGQYGLNQDSLAQTTNRTNAVGAGMAGLLSNPNLAPSDIYQSVAGQAAAGKPVGAFVQSVLPSMPTLGNGEAPSAYSGRLKTWLAGVAGQAAGPEAAIRTLTPNVATVGLGGTTQTMDVNPYTNPGATNTSYQNTLSPEGQVAPQTGTAADGSSFSIPTALRAGQVGLGNLVPKQSPFGTGRILLPGGSVPAGGAGAPSGIGAASGPAPSGDSSAPSAIYPTGAPPDNSGSGLPAGAMPTGISPAATAAQTQAGSGSGSDLHTLYSSVAGSGGRLYQLGKALTSLQTAGATGPGSETTQAIASFFNTQTPFGLGKYLPGVNPSQIQSYDEASKYLTQYASNAAGAMGSDSKLATALSSNASTKISNLAAQDVVKATIGIERQQQAQAQSFAQTGLPPDKYDQWATTWNRTADPRAYIFDEMSPQQRSTVLNGMSPSSKSGFLDQVWHASQNGFIDPTKLGLATPASTTPAVPDSGPAVAATATPAAGPHAVPMN</sequence>
<accession>A0A6M8HTP3</accession>
<evidence type="ECO:0000313" key="3">
    <source>
        <dbReference type="Proteomes" id="UP000500767"/>
    </source>
</evidence>
<feature type="compositionally biased region" description="Low complexity" evidence="1">
    <location>
        <begin position="576"/>
        <end position="595"/>
    </location>
</feature>
<protein>
    <submittedName>
        <fullName evidence="2">Uncharacterized protein</fullName>
    </submittedName>
</protein>
<feature type="region of interest" description="Disordered" evidence="1">
    <location>
        <begin position="565"/>
        <end position="595"/>
    </location>
</feature>
<organism evidence="2 3">
    <name type="scientific">Lichenicola cladoniae</name>
    <dbReference type="NCBI Taxonomy" id="1484109"/>
    <lineage>
        <taxon>Bacteria</taxon>
        <taxon>Pseudomonadati</taxon>
        <taxon>Pseudomonadota</taxon>
        <taxon>Alphaproteobacteria</taxon>
        <taxon>Acetobacterales</taxon>
        <taxon>Acetobacteraceae</taxon>
        <taxon>Lichenicola</taxon>
    </lineage>
</organism>
<dbReference type="KEGG" id="lck:HN018_19250"/>
<feature type="region of interest" description="Disordered" evidence="1">
    <location>
        <begin position="297"/>
        <end position="360"/>
    </location>
</feature>
<evidence type="ECO:0000256" key="1">
    <source>
        <dbReference type="SAM" id="MobiDB-lite"/>
    </source>
</evidence>